<reference evidence="3" key="1">
    <citation type="journal article" date="2019" name="Mol. Biol. Evol.">
        <title>Blast fungal genomes show frequent chromosomal changes, gene gains and losses, and effector gene turnover.</title>
        <authorList>
            <person name="Gomez Luciano L.B."/>
            <person name="Jason Tsai I."/>
            <person name="Chuma I."/>
            <person name="Tosa Y."/>
            <person name="Chen Y.H."/>
            <person name="Li J.Y."/>
            <person name="Li M.Y."/>
            <person name="Jade Lu M.Y."/>
            <person name="Nakayashiki H."/>
            <person name="Li W.H."/>
        </authorList>
    </citation>
    <scope>NUCLEOTIDE SEQUENCE</scope>
    <source>
        <strain evidence="3">NI907</strain>
    </source>
</reference>
<sequence length="85" mass="9297">MPIKKPKQGADSPRLVEPCPPPPGAGPVGRESSHYKAGESIHTEERKAPTNEERRVFRKGDDIPMGGSLHTKSDTTFLKIRGPTH</sequence>
<protein>
    <submittedName>
        <fullName evidence="3">Uncharacterized protein</fullName>
    </submittedName>
</protein>
<dbReference type="AlphaFoldDB" id="A0A6P8BIM5"/>
<keyword evidence="2" id="KW-1185">Reference proteome</keyword>
<name>A0A6P8BIM5_PYRGI</name>
<gene>
    <name evidence="3" type="ORF">PgNI_00685</name>
</gene>
<evidence type="ECO:0000313" key="3">
    <source>
        <dbReference type="RefSeq" id="XP_030987045.1"/>
    </source>
</evidence>
<reference evidence="3" key="2">
    <citation type="submission" date="2019-10" db="EMBL/GenBank/DDBJ databases">
        <authorList>
            <consortium name="NCBI Genome Project"/>
        </authorList>
    </citation>
    <scope>NUCLEOTIDE SEQUENCE</scope>
    <source>
        <strain evidence="3">NI907</strain>
    </source>
</reference>
<evidence type="ECO:0000256" key="1">
    <source>
        <dbReference type="SAM" id="MobiDB-lite"/>
    </source>
</evidence>
<feature type="region of interest" description="Disordered" evidence="1">
    <location>
        <begin position="1"/>
        <end position="85"/>
    </location>
</feature>
<dbReference type="RefSeq" id="XP_030987045.1">
    <property type="nucleotide sequence ID" value="XM_031120763.1"/>
</dbReference>
<proteinExistence type="predicted"/>
<feature type="compositionally biased region" description="Basic and acidic residues" evidence="1">
    <location>
        <begin position="31"/>
        <end position="62"/>
    </location>
</feature>
<reference evidence="3" key="3">
    <citation type="submission" date="2025-08" db="UniProtKB">
        <authorList>
            <consortium name="RefSeq"/>
        </authorList>
    </citation>
    <scope>IDENTIFICATION</scope>
    <source>
        <strain evidence="3">NI907</strain>
    </source>
</reference>
<dbReference type="GeneID" id="41955677"/>
<accession>A0A6P8BIM5</accession>
<dbReference type="KEGG" id="pgri:PgNI_00685"/>
<dbReference type="Proteomes" id="UP000515153">
    <property type="component" value="Unplaced"/>
</dbReference>
<evidence type="ECO:0000313" key="2">
    <source>
        <dbReference type="Proteomes" id="UP000515153"/>
    </source>
</evidence>
<organism evidence="2 3">
    <name type="scientific">Pyricularia grisea</name>
    <name type="common">Crabgrass-specific blast fungus</name>
    <name type="synonym">Magnaporthe grisea</name>
    <dbReference type="NCBI Taxonomy" id="148305"/>
    <lineage>
        <taxon>Eukaryota</taxon>
        <taxon>Fungi</taxon>
        <taxon>Dikarya</taxon>
        <taxon>Ascomycota</taxon>
        <taxon>Pezizomycotina</taxon>
        <taxon>Sordariomycetes</taxon>
        <taxon>Sordariomycetidae</taxon>
        <taxon>Magnaporthales</taxon>
        <taxon>Pyriculariaceae</taxon>
        <taxon>Pyricularia</taxon>
    </lineage>
</organism>